<name>A0AAD7R2Q7_9TELE</name>
<protein>
    <submittedName>
        <fullName evidence="1">Uncharacterized protein</fullName>
    </submittedName>
</protein>
<evidence type="ECO:0000313" key="2">
    <source>
        <dbReference type="Proteomes" id="UP001221898"/>
    </source>
</evidence>
<comment type="caution">
    <text evidence="1">The sequence shown here is derived from an EMBL/GenBank/DDBJ whole genome shotgun (WGS) entry which is preliminary data.</text>
</comment>
<evidence type="ECO:0000313" key="1">
    <source>
        <dbReference type="EMBL" id="KAJ8358055.1"/>
    </source>
</evidence>
<proteinExistence type="predicted"/>
<dbReference type="AlphaFoldDB" id="A0AAD7R2Q7"/>
<keyword evidence="2" id="KW-1185">Reference proteome</keyword>
<sequence length="127" mass="14734">MSERPGRYTELSQRGIEENSFQGVTLNVGKPSDKTLNQRQFFLSVAKNLEDRLLSQGGRLPDKTGYNKFIEELKVLYAQYWPENAVPYVRSWVAKGHRTATDLRSKTRNREEEENLDMAVMWGVLDH</sequence>
<organism evidence="1 2">
    <name type="scientific">Aldrovandia affinis</name>
    <dbReference type="NCBI Taxonomy" id="143900"/>
    <lineage>
        <taxon>Eukaryota</taxon>
        <taxon>Metazoa</taxon>
        <taxon>Chordata</taxon>
        <taxon>Craniata</taxon>
        <taxon>Vertebrata</taxon>
        <taxon>Euteleostomi</taxon>
        <taxon>Actinopterygii</taxon>
        <taxon>Neopterygii</taxon>
        <taxon>Teleostei</taxon>
        <taxon>Notacanthiformes</taxon>
        <taxon>Halosauridae</taxon>
        <taxon>Aldrovandia</taxon>
    </lineage>
</organism>
<accession>A0AAD7R2Q7</accession>
<dbReference type="Proteomes" id="UP001221898">
    <property type="component" value="Unassembled WGS sequence"/>
</dbReference>
<gene>
    <name evidence="1" type="ORF">AAFF_G00040230</name>
</gene>
<reference evidence="1" key="1">
    <citation type="journal article" date="2023" name="Science">
        <title>Genome structures resolve the early diversification of teleost fishes.</title>
        <authorList>
            <person name="Parey E."/>
            <person name="Louis A."/>
            <person name="Montfort J."/>
            <person name="Bouchez O."/>
            <person name="Roques C."/>
            <person name="Iampietro C."/>
            <person name="Lluch J."/>
            <person name="Castinel A."/>
            <person name="Donnadieu C."/>
            <person name="Desvignes T."/>
            <person name="Floi Bucao C."/>
            <person name="Jouanno E."/>
            <person name="Wen M."/>
            <person name="Mejri S."/>
            <person name="Dirks R."/>
            <person name="Jansen H."/>
            <person name="Henkel C."/>
            <person name="Chen W.J."/>
            <person name="Zahm M."/>
            <person name="Cabau C."/>
            <person name="Klopp C."/>
            <person name="Thompson A.W."/>
            <person name="Robinson-Rechavi M."/>
            <person name="Braasch I."/>
            <person name="Lecointre G."/>
            <person name="Bobe J."/>
            <person name="Postlethwait J.H."/>
            <person name="Berthelot C."/>
            <person name="Roest Crollius H."/>
            <person name="Guiguen Y."/>
        </authorList>
    </citation>
    <scope>NUCLEOTIDE SEQUENCE</scope>
    <source>
        <strain evidence="1">NC1722</strain>
    </source>
</reference>
<dbReference type="EMBL" id="JAINUG010001205">
    <property type="protein sequence ID" value="KAJ8358055.1"/>
    <property type="molecule type" value="Genomic_DNA"/>
</dbReference>